<feature type="transmembrane region" description="Helical" evidence="2">
    <location>
        <begin position="237"/>
        <end position="257"/>
    </location>
</feature>
<keyword evidence="2" id="KW-0812">Transmembrane</keyword>
<evidence type="ECO:0000313" key="4">
    <source>
        <dbReference type="Proteomes" id="UP000703661"/>
    </source>
</evidence>
<dbReference type="Proteomes" id="UP000703661">
    <property type="component" value="Unassembled WGS sequence"/>
</dbReference>
<sequence>MRLSLFSRSSSSTTDLRPSSSSTLFANKRMSLSVTILVTLLSLSFSPSITEVSANPATAGFCGDCQTFANAIAPCGVTFGPTDIQINGTYTPPQAAANCICSSIMQSVLWTCARCELLAGYNSHSDPPTKYHTTCISWGATITQWNAPYTGVVADGTTTPMTTNNSTTTGGTSTTGAATTGAATSGSIGATTGATGTSGTSGGTSSGSSALAGTTDVSTGNSTTTDASESSGPNGTAIGISLGIIGFACAGGALAMFMMKRSRRRHEPLELDGAYVGLDDSWEREKPARVQSPPMIPAPAPITARGPARGSPFENRPGGGGSVVGGYDGQYDQYDHNYSSQYQGGNGGYGYQGYGDQGYGEQGYGDQGYGGHDYGYEHTVPTGVYHGKAGSEVGGQYL</sequence>
<gene>
    <name evidence="3" type="ORF">BGZ80_004176</name>
</gene>
<dbReference type="AlphaFoldDB" id="A0A9P6MND2"/>
<proteinExistence type="predicted"/>
<evidence type="ECO:0000256" key="1">
    <source>
        <dbReference type="SAM" id="MobiDB-lite"/>
    </source>
</evidence>
<protein>
    <submittedName>
        <fullName evidence="3">Uncharacterized protein</fullName>
    </submittedName>
</protein>
<accession>A0A9P6MND2</accession>
<keyword evidence="2" id="KW-0472">Membrane</keyword>
<keyword evidence="4" id="KW-1185">Reference proteome</keyword>
<name>A0A9P6MND2_9FUNG</name>
<comment type="caution">
    <text evidence="3">The sequence shown here is derived from an EMBL/GenBank/DDBJ whole genome shotgun (WGS) entry which is preliminary data.</text>
</comment>
<evidence type="ECO:0000256" key="2">
    <source>
        <dbReference type="SAM" id="Phobius"/>
    </source>
</evidence>
<organism evidence="3 4">
    <name type="scientific">Entomortierella chlamydospora</name>
    <dbReference type="NCBI Taxonomy" id="101097"/>
    <lineage>
        <taxon>Eukaryota</taxon>
        <taxon>Fungi</taxon>
        <taxon>Fungi incertae sedis</taxon>
        <taxon>Mucoromycota</taxon>
        <taxon>Mortierellomycotina</taxon>
        <taxon>Mortierellomycetes</taxon>
        <taxon>Mortierellales</taxon>
        <taxon>Mortierellaceae</taxon>
        <taxon>Entomortierella</taxon>
    </lineage>
</organism>
<feature type="compositionally biased region" description="Low complexity" evidence="1">
    <location>
        <begin position="206"/>
        <end position="226"/>
    </location>
</feature>
<keyword evidence="2" id="KW-1133">Transmembrane helix</keyword>
<feature type="region of interest" description="Disordered" evidence="1">
    <location>
        <begin position="159"/>
        <end position="234"/>
    </location>
</feature>
<feature type="compositionally biased region" description="Low complexity" evidence="1">
    <location>
        <begin position="159"/>
        <end position="198"/>
    </location>
</feature>
<feature type="region of interest" description="Disordered" evidence="1">
    <location>
        <begin position="1"/>
        <end position="21"/>
    </location>
</feature>
<reference evidence="3" key="1">
    <citation type="journal article" date="2020" name="Fungal Divers.">
        <title>Resolving the Mortierellaceae phylogeny through synthesis of multi-gene phylogenetics and phylogenomics.</title>
        <authorList>
            <person name="Vandepol N."/>
            <person name="Liber J."/>
            <person name="Desiro A."/>
            <person name="Na H."/>
            <person name="Kennedy M."/>
            <person name="Barry K."/>
            <person name="Grigoriev I.V."/>
            <person name="Miller A.N."/>
            <person name="O'Donnell K."/>
            <person name="Stajich J.E."/>
            <person name="Bonito G."/>
        </authorList>
    </citation>
    <scope>NUCLEOTIDE SEQUENCE</scope>
    <source>
        <strain evidence="3">NRRL 2769</strain>
    </source>
</reference>
<dbReference type="EMBL" id="JAAAID010002157">
    <property type="protein sequence ID" value="KAG0007831.1"/>
    <property type="molecule type" value="Genomic_DNA"/>
</dbReference>
<evidence type="ECO:0000313" key="3">
    <source>
        <dbReference type="EMBL" id="KAG0007831.1"/>
    </source>
</evidence>